<gene>
    <name evidence="2" type="ORF">IV57_GL002045</name>
</gene>
<keyword evidence="3" id="KW-1185">Reference proteome</keyword>
<evidence type="ECO:0000256" key="1">
    <source>
        <dbReference type="SAM" id="Phobius"/>
    </source>
</evidence>
<sequence length="186" mass="20644">MSLRFGRKISYLPFLVCLFAGVVIGFCLYFLSGNVVIGILFGILGFIVGAYIYSINLSSYYGYWEVDNDGVHYYDYGTTSKRVRAILLPTFAKKMIMQFDDIKSSALVVGKGIQAPKGTFGGVNYAPDVVLSRFPTAYFLTITLSNGQEVDLDLAEQSNSKADIQEMVKVFNEKTGSKVKFLEQKA</sequence>
<evidence type="ECO:0000313" key="3">
    <source>
        <dbReference type="Proteomes" id="UP000051006"/>
    </source>
</evidence>
<accession>A0A0R2LDT1</accession>
<dbReference type="Proteomes" id="UP000051006">
    <property type="component" value="Unassembled WGS sequence"/>
</dbReference>
<evidence type="ECO:0000313" key="2">
    <source>
        <dbReference type="EMBL" id="KRO00030.1"/>
    </source>
</evidence>
<dbReference type="RefSeq" id="WP_057880187.1">
    <property type="nucleotide sequence ID" value="NZ_JQCF01000005.1"/>
</dbReference>
<feature type="transmembrane region" description="Helical" evidence="1">
    <location>
        <begin position="37"/>
        <end position="55"/>
    </location>
</feature>
<name>A0A0R2LDT1_9LACO</name>
<dbReference type="OrthoDB" id="2299210at2"/>
<proteinExistence type="predicted"/>
<keyword evidence="1" id="KW-0472">Membrane</keyword>
<dbReference type="PATRIC" id="fig|993692.3.peg.2077"/>
<organism evidence="2 3">
    <name type="scientific">Companilactobacillus kimchiensis</name>
    <dbReference type="NCBI Taxonomy" id="993692"/>
    <lineage>
        <taxon>Bacteria</taxon>
        <taxon>Bacillati</taxon>
        <taxon>Bacillota</taxon>
        <taxon>Bacilli</taxon>
        <taxon>Lactobacillales</taxon>
        <taxon>Lactobacillaceae</taxon>
        <taxon>Companilactobacillus</taxon>
    </lineage>
</organism>
<feature type="transmembrane region" description="Helical" evidence="1">
    <location>
        <begin position="12"/>
        <end position="31"/>
    </location>
</feature>
<keyword evidence="1" id="KW-1133">Transmembrane helix</keyword>
<dbReference type="EMBL" id="JQCF01000005">
    <property type="protein sequence ID" value="KRO00030.1"/>
    <property type="molecule type" value="Genomic_DNA"/>
</dbReference>
<dbReference type="AlphaFoldDB" id="A0A0R2LDT1"/>
<comment type="caution">
    <text evidence="2">The sequence shown here is derived from an EMBL/GenBank/DDBJ whole genome shotgun (WGS) entry which is preliminary data.</text>
</comment>
<keyword evidence="1" id="KW-0812">Transmembrane</keyword>
<protein>
    <submittedName>
        <fullName evidence="2">Uncharacterized protein</fullName>
    </submittedName>
</protein>
<reference evidence="2 3" key="1">
    <citation type="journal article" date="2015" name="Genome Announc.">
        <title>Expanding the biotechnology potential of lactobacilli through comparative genomics of 213 strains and associated genera.</title>
        <authorList>
            <person name="Sun Z."/>
            <person name="Harris H.M."/>
            <person name="McCann A."/>
            <person name="Guo C."/>
            <person name="Argimon S."/>
            <person name="Zhang W."/>
            <person name="Yang X."/>
            <person name="Jeffery I.B."/>
            <person name="Cooney J.C."/>
            <person name="Kagawa T.F."/>
            <person name="Liu W."/>
            <person name="Song Y."/>
            <person name="Salvetti E."/>
            <person name="Wrobel A."/>
            <person name="Rasinkangas P."/>
            <person name="Parkhill J."/>
            <person name="Rea M.C."/>
            <person name="O'Sullivan O."/>
            <person name="Ritari J."/>
            <person name="Douillard F.P."/>
            <person name="Paul Ross R."/>
            <person name="Yang R."/>
            <person name="Briner A.E."/>
            <person name="Felis G.E."/>
            <person name="de Vos W.M."/>
            <person name="Barrangou R."/>
            <person name="Klaenhammer T.R."/>
            <person name="Caufield P.W."/>
            <person name="Cui Y."/>
            <person name="Zhang H."/>
            <person name="O'Toole P.W."/>
        </authorList>
    </citation>
    <scope>NUCLEOTIDE SEQUENCE [LARGE SCALE GENOMIC DNA]</scope>
    <source>
        <strain evidence="2 3">DSM 24716</strain>
    </source>
</reference>